<reference evidence="4 5" key="1">
    <citation type="submission" date="2014-12" db="EMBL/GenBank/DDBJ databases">
        <title>Complete genome sequence of Francisella guanzhouensis strain 08HL01032 isolated from air-conditioning system in China.</title>
        <authorList>
            <person name="Svensson D."/>
            <person name="Ohrman C."/>
            <person name="Backman S."/>
            <person name="Karlsson E."/>
            <person name="Nilsson E."/>
            <person name="Bystrom M."/>
            <person name="Larkeryd A."/>
            <person name="Stenberg P."/>
            <person name="Scholtz H.C."/>
            <person name="Forsman M."/>
            <person name="Sjodin A."/>
        </authorList>
    </citation>
    <scope>NUCLEOTIDE SEQUENCE [LARGE SCALE GENOMIC DNA]</scope>
    <source>
        <strain evidence="4 5">08HL01032</strain>
    </source>
</reference>
<evidence type="ECO:0000313" key="5">
    <source>
        <dbReference type="Proteomes" id="UP000031104"/>
    </source>
</evidence>
<dbReference type="OrthoDB" id="9797519at2"/>
<dbReference type="Pfam" id="PF01985">
    <property type="entry name" value="CRS1_YhbY"/>
    <property type="match status" value="1"/>
</dbReference>
<dbReference type="GO" id="GO:0003723">
    <property type="term" value="F:RNA binding"/>
    <property type="evidence" value="ECO:0007669"/>
    <property type="project" value="UniProtKB-UniRule"/>
</dbReference>
<sequence>MDVKQQQELKSLAHKLKPVVLIGEKGLTENVLLEIDLALATHELIKVKVFRAPKEYKEELSARVIQATKCELVQIIGNILVLYRKNPNKKK</sequence>
<name>A0A0A8E601_9GAMM</name>
<dbReference type="PANTHER" id="PTHR40065">
    <property type="entry name" value="RNA-BINDING PROTEIN YHBY"/>
    <property type="match status" value="1"/>
</dbReference>
<evidence type="ECO:0000259" key="3">
    <source>
        <dbReference type="PROSITE" id="PS51295"/>
    </source>
</evidence>
<dbReference type="AlphaFoldDB" id="A0A0A8E601"/>
<keyword evidence="1 2" id="KW-0694">RNA-binding</keyword>
<keyword evidence="5" id="KW-1185">Reference proteome</keyword>
<dbReference type="SUPFAM" id="SSF75471">
    <property type="entry name" value="YhbY-like"/>
    <property type="match status" value="1"/>
</dbReference>
<dbReference type="PROSITE" id="PS51295">
    <property type="entry name" value="CRM"/>
    <property type="match status" value="1"/>
</dbReference>
<evidence type="ECO:0000256" key="1">
    <source>
        <dbReference type="ARBA" id="ARBA00022884"/>
    </source>
</evidence>
<feature type="domain" description="CRM" evidence="3">
    <location>
        <begin position="1"/>
        <end position="91"/>
    </location>
</feature>
<dbReference type="InterPro" id="IPR035920">
    <property type="entry name" value="YhbY-like_sf"/>
</dbReference>
<gene>
    <name evidence="4" type="ORF">SD28_07160</name>
</gene>
<dbReference type="HOGENOM" id="CLU_095994_2_0_6"/>
<dbReference type="InterPro" id="IPR001890">
    <property type="entry name" value="RNA-binding_CRM"/>
</dbReference>
<dbReference type="SMART" id="SM01103">
    <property type="entry name" value="CRS1_YhbY"/>
    <property type="match status" value="1"/>
</dbReference>
<dbReference type="RefSeq" id="WP_039125448.1">
    <property type="nucleotide sequence ID" value="NZ_CP010427.1"/>
</dbReference>
<proteinExistence type="predicted"/>
<dbReference type="InterPro" id="IPR051925">
    <property type="entry name" value="RNA-binding_domain"/>
</dbReference>
<dbReference type="KEGG" id="fgu:SD28_07160"/>
<dbReference type="STRING" id="594679.SD28_07160"/>
<dbReference type="PANTHER" id="PTHR40065:SF3">
    <property type="entry name" value="RNA-BINDING PROTEIN YHBY"/>
    <property type="match status" value="1"/>
</dbReference>
<accession>A0A0A8E601</accession>
<organism evidence="4 5">
    <name type="scientific">Allofrancisella guangzhouensis</name>
    <dbReference type="NCBI Taxonomy" id="594679"/>
    <lineage>
        <taxon>Bacteria</taxon>
        <taxon>Pseudomonadati</taxon>
        <taxon>Pseudomonadota</taxon>
        <taxon>Gammaproteobacteria</taxon>
        <taxon>Thiotrichales</taxon>
        <taxon>Francisellaceae</taxon>
        <taxon>Allofrancisella</taxon>
    </lineage>
</organism>
<evidence type="ECO:0000256" key="2">
    <source>
        <dbReference type="PROSITE-ProRule" id="PRU00626"/>
    </source>
</evidence>
<dbReference type="InterPro" id="IPR017924">
    <property type="entry name" value="RNA-binding_YhbY"/>
</dbReference>
<dbReference type="Gene3D" id="3.30.110.60">
    <property type="entry name" value="YhbY-like"/>
    <property type="match status" value="1"/>
</dbReference>
<dbReference type="EMBL" id="CP010427">
    <property type="protein sequence ID" value="AJC49409.1"/>
    <property type="molecule type" value="Genomic_DNA"/>
</dbReference>
<dbReference type="Proteomes" id="UP000031104">
    <property type="component" value="Chromosome"/>
</dbReference>
<protein>
    <submittedName>
        <fullName evidence="4">RNA-binding protein</fullName>
    </submittedName>
</protein>
<dbReference type="NCBIfam" id="TIGR00253">
    <property type="entry name" value="RNA_bind_YhbY"/>
    <property type="match status" value="1"/>
</dbReference>
<evidence type="ECO:0000313" key="4">
    <source>
        <dbReference type="EMBL" id="AJC49409.1"/>
    </source>
</evidence>